<dbReference type="Pfam" id="PF02527">
    <property type="entry name" value="GidB"/>
    <property type="match status" value="1"/>
</dbReference>
<evidence type="ECO:0000256" key="1">
    <source>
        <dbReference type="ARBA" id="ARBA00022490"/>
    </source>
</evidence>
<dbReference type="Proteomes" id="UP000011704">
    <property type="component" value="Unassembled WGS sequence"/>
</dbReference>
<keyword evidence="8" id="KW-1185">Reference proteome</keyword>
<evidence type="ECO:0000313" key="8">
    <source>
        <dbReference type="Proteomes" id="UP000011704"/>
    </source>
</evidence>
<keyword evidence="2 6" id="KW-0698">rRNA processing</keyword>
<keyword evidence="3 6" id="KW-0489">Methyltransferase</keyword>
<reference evidence="7 8" key="1">
    <citation type="journal article" date="2013" name="Front. Microbiol.">
        <title>The genome of Nitrospina gracilis illuminates the metabolism and evolution of the major marine nitrite oxidizer.</title>
        <authorList>
            <person name="Luecker S."/>
            <person name="Nowka B."/>
            <person name="Rattei T."/>
            <person name="Spieck E."/>
            <person name="and Daims H."/>
        </authorList>
    </citation>
    <scope>NUCLEOTIDE SEQUENCE [LARGE SCALE GENOMIC DNA]</scope>
    <source>
        <strain evidence="7 8">3/211</strain>
    </source>
</reference>
<dbReference type="PANTHER" id="PTHR31760:SF0">
    <property type="entry name" value="S-ADENOSYL-L-METHIONINE-DEPENDENT METHYLTRANSFERASES SUPERFAMILY PROTEIN"/>
    <property type="match status" value="1"/>
</dbReference>
<evidence type="ECO:0000256" key="5">
    <source>
        <dbReference type="ARBA" id="ARBA00022691"/>
    </source>
</evidence>
<evidence type="ECO:0000256" key="3">
    <source>
        <dbReference type="ARBA" id="ARBA00022603"/>
    </source>
</evidence>
<dbReference type="PANTHER" id="PTHR31760">
    <property type="entry name" value="S-ADENOSYL-L-METHIONINE-DEPENDENT METHYLTRANSFERASES SUPERFAMILY PROTEIN"/>
    <property type="match status" value="1"/>
</dbReference>
<keyword evidence="4 6" id="KW-0808">Transferase</keyword>
<gene>
    <name evidence="6 7" type="primary">rsmG</name>
    <name evidence="7" type="ORF">NITGR_190029</name>
</gene>
<dbReference type="GO" id="GO:0070043">
    <property type="term" value="F:rRNA (guanine-N7-)-methyltransferase activity"/>
    <property type="evidence" value="ECO:0007669"/>
    <property type="project" value="UniProtKB-UniRule"/>
</dbReference>
<comment type="subcellular location">
    <subcellularLocation>
        <location evidence="6">Cytoplasm</location>
    </subcellularLocation>
</comment>
<comment type="function">
    <text evidence="6">Specifically methylates the N7 position of a guanine in 16S rRNA.</text>
</comment>
<feature type="binding site" evidence="6">
    <location>
        <position position="79"/>
    </location>
    <ligand>
        <name>S-adenosyl-L-methionine</name>
        <dbReference type="ChEBI" id="CHEBI:59789"/>
    </ligand>
</feature>
<dbReference type="AlphaFoldDB" id="M1YWP4"/>
<dbReference type="NCBIfam" id="TIGR00138">
    <property type="entry name" value="rsmG_gidB"/>
    <property type="match status" value="1"/>
</dbReference>
<feature type="binding site" evidence="6">
    <location>
        <begin position="130"/>
        <end position="131"/>
    </location>
    <ligand>
        <name>S-adenosyl-L-methionine</name>
        <dbReference type="ChEBI" id="CHEBI:59789"/>
    </ligand>
</feature>
<evidence type="ECO:0000256" key="2">
    <source>
        <dbReference type="ARBA" id="ARBA00022552"/>
    </source>
</evidence>
<dbReference type="InterPro" id="IPR003682">
    <property type="entry name" value="rRNA_ssu_MeTfrase_G"/>
</dbReference>
<dbReference type="RefSeq" id="WP_005006839.1">
    <property type="nucleotide sequence ID" value="NZ_HG422173.1"/>
</dbReference>
<dbReference type="InParanoid" id="M1YWP4"/>
<evidence type="ECO:0000313" key="7">
    <source>
        <dbReference type="EMBL" id="CCQ89919.1"/>
    </source>
</evidence>
<organism evidence="7 8">
    <name type="scientific">Nitrospina gracilis (strain 3/211)</name>
    <dbReference type="NCBI Taxonomy" id="1266370"/>
    <lineage>
        <taxon>Bacteria</taxon>
        <taxon>Pseudomonadati</taxon>
        <taxon>Nitrospinota/Tectimicrobiota group</taxon>
        <taxon>Nitrospinota</taxon>
        <taxon>Nitrospinia</taxon>
        <taxon>Nitrospinales</taxon>
        <taxon>Nitrospinaceae</taxon>
        <taxon>Nitrospina</taxon>
    </lineage>
</organism>
<sequence>MEGLIVDLLRHPNLNLPELPDPTAVAQSLSRFLRLWGKWNPKIQLTSEKDATEVLRRHVFDSLQYARAMVPDGRTLDIGSGGGFPAIPLKILFPDLPLTLLESLRKKTGFLHAVGSELEFHDFQVVNARAEVAAGDPALAESFDCVTYRAVGSTAQCLEWARPFLKPGTRVVVKKGLEEGEAEIPANSPFDLNQSIPIFGHDGKESRLLVFHLQG</sequence>
<evidence type="ECO:0000256" key="6">
    <source>
        <dbReference type="HAMAP-Rule" id="MF_00074"/>
    </source>
</evidence>
<keyword evidence="1 6" id="KW-0963">Cytoplasm</keyword>
<dbReference type="FunCoup" id="M1YWP4">
    <property type="interactions" value="440"/>
</dbReference>
<accession>M1YWP4</accession>
<protein>
    <recommendedName>
        <fullName evidence="6">Ribosomal RNA small subunit methyltransferase G</fullName>
        <ecNumber evidence="6">2.1.1.-</ecNumber>
    </recommendedName>
    <alternativeName>
        <fullName evidence="6">16S rRNA 7-methylguanosine methyltransferase</fullName>
        <shortName evidence="6">16S rRNA m7G methyltransferase</shortName>
    </alternativeName>
</protein>
<dbReference type="HOGENOM" id="CLU_065341_2_0_0"/>
<dbReference type="HAMAP" id="MF_00074">
    <property type="entry name" value="16SrRNA_methyltr_G"/>
    <property type="match status" value="1"/>
</dbReference>
<dbReference type="GO" id="GO:0005829">
    <property type="term" value="C:cytosol"/>
    <property type="evidence" value="ECO:0007669"/>
    <property type="project" value="TreeGrafter"/>
</dbReference>
<dbReference type="InterPro" id="IPR029063">
    <property type="entry name" value="SAM-dependent_MTases_sf"/>
</dbReference>
<dbReference type="STRING" id="1266370.NITGR_190029"/>
<dbReference type="EMBL" id="CAQJ01000021">
    <property type="protein sequence ID" value="CCQ89919.1"/>
    <property type="molecule type" value="Genomic_DNA"/>
</dbReference>
<dbReference type="Gene3D" id="3.40.50.150">
    <property type="entry name" value="Vaccinia Virus protein VP39"/>
    <property type="match status" value="1"/>
</dbReference>
<name>M1YWP4_NITG3</name>
<feature type="binding site" evidence="6">
    <location>
        <position position="149"/>
    </location>
    <ligand>
        <name>S-adenosyl-L-methionine</name>
        <dbReference type="ChEBI" id="CHEBI:59789"/>
    </ligand>
</feature>
<comment type="similarity">
    <text evidence="6">Belongs to the methyltransferase superfamily. RNA methyltransferase RsmG family.</text>
</comment>
<feature type="binding site" evidence="6">
    <location>
        <position position="84"/>
    </location>
    <ligand>
        <name>S-adenosyl-L-methionine</name>
        <dbReference type="ChEBI" id="CHEBI:59789"/>
    </ligand>
</feature>
<comment type="caution">
    <text evidence="7">The sequence shown here is derived from an EMBL/GenBank/DDBJ whole genome shotgun (WGS) entry which is preliminary data.</text>
</comment>
<dbReference type="EC" id="2.1.1.-" evidence="6"/>
<dbReference type="SUPFAM" id="SSF53335">
    <property type="entry name" value="S-adenosyl-L-methionine-dependent methyltransferases"/>
    <property type="match status" value="1"/>
</dbReference>
<evidence type="ECO:0000256" key="4">
    <source>
        <dbReference type="ARBA" id="ARBA00022679"/>
    </source>
</evidence>
<proteinExistence type="inferred from homology"/>
<comment type="caution">
    <text evidence="6">Lacks conserved residue(s) required for the propagation of feature annotation.</text>
</comment>
<keyword evidence="5 6" id="KW-0949">S-adenosyl-L-methionine</keyword>